<evidence type="ECO:0000256" key="4">
    <source>
        <dbReference type="ARBA" id="ARBA00022833"/>
    </source>
</evidence>
<keyword evidence="1" id="KW-0479">Metal-binding</keyword>
<dbReference type="SUPFAM" id="SSF57667">
    <property type="entry name" value="beta-beta-alpha zinc fingers"/>
    <property type="match status" value="10"/>
</dbReference>
<feature type="domain" description="C2H2-type" evidence="7">
    <location>
        <begin position="420"/>
        <end position="448"/>
    </location>
</feature>
<dbReference type="PANTHER" id="PTHR24379">
    <property type="entry name" value="KRAB AND ZINC FINGER DOMAIN-CONTAINING"/>
    <property type="match status" value="1"/>
</dbReference>
<evidence type="ECO:0000256" key="1">
    <source>
        <dbReference type="ARBA" id="ARBA00022723"/>
    </source>
</evidence>
<feature type="domain" description="C2H2-type" evidence="7">
    <location>
        <begin position="1445"/>
        <end position="1468"/>
    </location>
</feature>
<dbReference type="Gene3D" id="3.30.160.60">
    <property type="entry name" value="Classic Zinc Finger"/>
    <property type="match status" value="11"/>
</dbReference>
<evidence type="ECO:0000256" key="3">
    <source>
        <dbReference type="ARBA" id="ARBA00022771"/>
    </source>
</evidence>
<feature type="compositionally biased region" description="Basic residues" evidence="6">
    <location>
        <begin position="224"/>
        <end position="237"/>
    </location>
</feature>
<feature type="domain" description="C2H2-type" evidence="7">
    <location>
        <begin position="1474"/>
        <end position="1502"/>
    </location>
</feature>
<protein>
    <recommendedName>
        <fullName evidence="7">C2H2-type domain-containing protein</fullName>
    </recommendedName>
</protein>
<feature type="domain" description="C2H2-type" evidence="7">
    <location>
        <begin position="935"/>
        <end position="963"/>
    </location>
</feature>
<feature type="domain" description="C2H2-type" evidence="7">
    <location>
        <begin position="1235"/>
        <end position="1263"/>
    </location>
</feature>
<keyword evidence="9" id="KW-1185">Reference proteome</keyword>
<keyword evidence="4" id="KW-0862">Zinc</keyword>
<feature type="region of interest" description="Disordered" evidence="6">
    <location>
        <begin position="203"/>
        <end position="241"/>
    </location>
</feature>
<feature type="domain" description="C2H2-type" evidence="7">
    <location>
        <begin position="276"/>
        <end position="304"/>
    </location>
</feature>
<dbReference type="PROSITE" id="PS50157">
    <property type="entry name" value="ZINC_FINGER_C2H2_2"/>
    <property type="match status" value="20"/>
</dbReference>
<dbReference type="GO" id="GO:0008270">
    <property type="term" value="F:zinc ion binding"/>
    <property type="evidence" value="ECO:0007669"/>
    <property type="project" value="UniProtKB-KW"/>
</dbReference>
<feature type="domain" description="C2H2-type" evidence="7">
    <location>
        <begin position="993"/>
        <end position="1016"/>
    </location>
</feature>
<dbReference type="GeneID" id="101741752"/>
<feature type="domain" description="C2H2-type" evidence="7">
    <location>
        <begin position="1384"/>
        <end position="1409"/>
    </location>
</feature>
<dbReference type="InterPro" id="IPR012934">
    <property type="entry name" value="Znf_AD"/>
</dbReference>
<name>A0A8R2DN04_BOMMO</name>
<sequence length="1566" mass="181982">MAKFIEIDLSEFVINDNIADDFPLECTCVCCLSQNTRFINLKTCKHKTFLEVFFKDMFPVTDLLICTICHRMLKLIHGFITKVEKSTLALNNKVSSGNEGVTFRDCDVNYKPKLSITKCQTLADIKVEDDIDRSVVDIKRRAKDCNYEASTVSIFNVEPNATCTEARIPATASMTQPNILNLDTAIKSSSFDDYDLITEIKIEPDSEVDPGPSDVKPRRNTSGVKKKKTKNHKKSKVKTPIEKHEGKIRTVTLSEEDLSTERELLRSEEKYQKLPYKCDLCVVGFATETIYQGHIQKHHNKNKNGFSCDICDSVLNSIPILREHRRRHLRRFECQICLKRYHDSYSAVQHYNDCHGDVDSIAVAYNCRECNFNTNSYRSYRYHRSKHNKPTCDLCGNIFVTNSSLKIHMLTKHKPTPVTYNCELCAKVYKSKSGLHSHNSSAHGGGAQYHTCRTHYRSHRALMHHLKTHSAHRDTSEYKFECADCEGKFANKQSLRSHIEWEHLLMRHHRCVKCDKVFRSSASLKKHDSYVHEKKRPPRDKICDYCGEAFTIKLPNASVCCLCHSLLRKFQNFKNQTLRSFKILTEQVPVRNGTLRLQKTSIQTINIENTESKICKAENEDEIITENNVSQEFSTNPLKDDLFDEDGDFDRNYIDGENFKERAIKIVEMKIEDGCDVYRENNTESKNKANSDSVVLDNEAVDAVGVRTPNELDKMLPNATREVDNLLTEKIKIMVLTKEAVDRERDEKRSSETYMNLLYKCDDCVIGWNNENVYKKHFERHNRSNGHYLCQICTQVFKAHSEYLYHQKNHHTRYICVVCGKRYRGLESCVVHYNTEHGSDRTSIPTKEYCCANTECYFTTSKKSAYTKHVASHKPKPECGICYKQFANNHTLTLHIRKVHDKKNRTFKCQLCGNEYKSRGGLKHHTSSTHDVIKYYCPQCGKEFNSKYTLRNHAKHLHQDTEKRFTCHDCGDRFMLKSYLRTHIEMQHLHIEHGCRECLKIFRTETLLKKHVKRSHGNVSVVRERILCHQCGKEYRTEFQNTLVCNYCHEILRKIELFKSQVEESMQILNKQIFHTNENKIKKFNNLTSSNVTSIEINFLSEDTNIKPGKNFVLIVEDTNNEFLEEKHHISGREAMVDFENGKSSPNDTDVKVESDSSDLETALPLSQIKEKKRKNAVRGMCAIKKTKTEMTSDASPYMDESYVGKLTMLTLTREELELERDRMRTEENYLRLPYKCEDCIVGYNKDVFLKRHLRERHIKRENADVIVCEICKSTFNDKRSYVPHHRRHFIRYECNTCGKRYIDERAVVSHYNEKHGAEGATVRNKFRCNIRGCAYETHSYRGFVYHRSKHETYPCEKCGKVYGKWVQLRSHMYGVHNKKVTSYACPLCPKQYRQRCGLRAHTRATHGGALYRCTLCLKQFSTDNNLRRHLAGHSRHAALQPNRYTCDNCGAKFPTKSRLKGHIEWVHLKISNHRCNICLKMVRTARSLKNHIAYVHEKQKVPRDHICDYCGKAFTRRSLKSHMDTHTGARPHRCTHCGAAFTHSATLYNHKRLLHNAGSRQNSAP</sequence>
<feature type="domain" description="C2H2-type" evidence="7">
    <location>
        <begin position="788"/>
        <end position="812"/>
    </location>
</feature>
<feature type="domain" description="C2H2-type" evidence="7">
    <location>
        <begin position="1506"/>
        <end position="1532"/>
    </location>
</feature>
<reference evidence="9" key="1">
    <citation type="journal article" date="2008" name="Insect Biochem. Mol. Biol.">
        <title>The genome of a lepidopteran model insect, the silkworm Bombyx mori.</title>
        <authorList>
            <consortium name="International Silkworm Genome Consortium"/>
        </authorList>
    </citation>
    <scope>NUCLEOTIDE SEQUENCE [LARGE SCALE GENOMIC DNA]</scope>
    <source>
        <strain evidence="9">p50T</strain>
    </source>
</reference>
<dbReference type="PROSITE" id="PS00028">
    <property type="entry name" value="ZINC_FINGER_C2H2_1"/>
    <property type="match status" value="23"/>
</dbReference>
<organism evidence="8 9">
    <name type="scientific">Bombyx mori</name>
    <name type="common">Silk moth</name>
    <dbReference type="NCBI Taxonomy" id="7091"/>
    <lineage>
        <taxon>Eukaryota</taxon>
        <taxon>Metazoa</taxon>
        <taxon>Ecdysozoa</taxon>
        <taxon>Arthropoda</taxon>
        <taxon>Hexapoda</taxon>
        <taxon>Insecta</taxon>
        <taxon>Pterygota</taxon>
        <taxon>Neoptera</taxon>
        <taxon>Endopterygota</taxon>
        <taxon>Lepidoptera</taxon>
        <taxon>Glossata</taxon>
        <taxon>Ditrysia</taxon>
        <taxon>Bombycoidea</taxon>
        <taxon>Bombycidae</taxon>
        <taxon>Bombycinae</taxon>
        <taxon>Bombyx</taxon>
    </lineage>
</organism>
<evidence type="ECO:0000256" key="5">
    <source>
        <dbReference type="PROSITE-ProRule" id="PRU00042"/>
    </source>
</evidence>
<feature type="domain" description="C2H2-type" evidence="7">
    <location>
        <begin position="1354"/>
        <end position="1382"/>
    </location>
</feature>
<accession>A0A8R2DN04</accession>
<reference evidence="8" key="2">
    <citation type="submission" date="2022-06" db="UniProtKB">
        <authorList>
            <consortium name="EnsemblMetazoa"/>
        </authorList>
    </citation>
    <scope>IDENTIFICATION</scope>
    <source>
        <strain evidence="8">p50T (Dazao)</strain>
    </source>
</reference>
<dbReference type="GO" id="GO:0005634">
    <property type="term" value="C:nucleus"/>
    <property type="evidence" value="ECO:0007669"/>
    <property type="project" value="InterPro"/>
</dbReference>
<dbReference type="InterPro" id="IPR013087">
    <property type="entry name" value="Znf_C2H2_type"/>
</dbReference>
<feature type="domain" description="C2H2-type" evidence="7">
    <location>
        <begin position="1533"/>
        <end position="1561"/>
    </location>
</feature>
<evidence type="ECO:0000313" key="9">
    <source>
        <dbReference type="Proteomes" id="UP000005204"/>
    </source>
</evidence>
<evidence type="ECO:0000256" key="2">
    <source>
        <dbReference type="ARBA" id="ARBA00022737"/>
    </source>
</evidence>
<dbReference type="RefSeq" id="XP_021205170.2">
    <property type="nucleotide sequence ID" value="XM_021349495.3"/>
</dbReference>
<proteinExistence type="predicted"/>
<feature type="domain" description="C2H2-type" evidence="7">
    <location>
        <begin position="1412"/>
        <end position="1442"/>
    </location>
</feature>
<dbReference type="KEGG" id="bmor:101741752"/>
<feature type="domain" description="C2H2-type" evidence="7">
    <location>
        <begin position="965"/>
        <end position="988"/>
    </location>
</feature>
<feature type="domain" description="C2H2-type" evidence="7">
    <location>
        <begin position="877"/>
        <end position="905"/>
    </location>
</feature>
<dbReference type="EnsemblMetazoa" id="XM_021349495.2">
    <property type="protein sequence ID" value="XP_021205170.2"/>
    <property type="gene ID" value="LOC101741752"/>
</dbReference>
<evidence type="ECO:0000256" key="6">
    <source>
        <dbReference type="SAM" id="MobiDB-lite"/>
    </source>
</evidence>
<keyword evidence="2" id="KW-0677">Repeat</keyword>
<feature type="domain" description="C2H2-type" evidence="7">
    <location>
        <begin position="1293"/>
        <end position="1321"/>
    </location>
</feature>
<dbReference type="Pfam" id="PF13894">
    <property type="entry name" value="zf-C2H2_4"/>
    <property type="match status" value="1"/>
</dbReference>
<dbReference type="FunFam" id="3.30.160.60:FF:000688">
    <property type="entry name" value="zinc finger protein 197 isoform X1"/>
    <property type="match status" value="1"/>
</dbReference>
<dbReference type="PANTHER" id="PTHR24379:SF127">
    <property type="entry name" value="BLOODY FINGERS-RELATED"/>
    <property type="match status" value="1"/>
</dbReference>
<dbReference type="SMART" id="SM00355">
    <property type="entry name" value="ZnF_C2H2"/>
    <property type="match status" value="29"/>
</dbReference>
<feature type="domain" description="C2H2-type" evidence="7">
    <location>
        <begin position="814"/>
        <end position="842"/>
    </location>
</feature>
<feature type="domain" description="C2H2-type" evidence="7">
    <location>
        <begin position="907"/>
        <end position="935"/>
    </location>
</feature>
<keyword evidence="3 5" id="KW-0863">Zinc-finger</keyword>
<evidence type="ECO:0000259" key="7">
    <source>
        <dbReference type="PROSITE" id="PS50157"/>
    </source>
</evidence>
<feature type="domain" description="C2H2-type" evidence="7">
    <location>
        <begin position="480"/>
        <end position="508"/>
    </location>
</feature>
<feature type="domain" description="C2H2-type" evidence="7">
    <location>
        <begin position="509"/>
        <end position="537"/>
    </location>
</feature>
<dbReference type="GO" id="GO:0030674">
    <property type="term" value="F:protein-macromolecule adaptor activity"/>
    <property type="evidence" value="ECO:0007669"/>
    <property type="project" value="UniProtKB-ARBA"/>
</dbReference>
<dbReference type="Pfam" id="PF00096">
    <property type="entry name" value="zf-C2H2"/>
    <property type="match status" value="4"/>
</dbReference>
<dbReference type="SMART" id="SM00868">
    <property type="entry name" value="zf-AD"/>
    <property type="match status" value="3"/>
</dbReference>
<dbReference type="InterPro" id="IPR036236">
    <property type="entry name" value="Znf_C2H2_sf"/>
</dbReference>
<evidence type="ECO:0000313" key="8">
    <source>
        <dbReference type="EnsemblMetazoa" id="XP_021205170.2"/>
    </source>
</evidence>
<dbReference type="Proteomes" id="UP000005204">
    <property type="component" value="Unassembled WGS sequence"/>
</dbReference>